<evidence type="ECO:0000256" key="5">
    <source>
        <dbReference type="PIRSR" id="PIRSR601019-1"/>
    </source>
</evidence>
<gene>
    <name evidence="7" type="ORF">M0812_29594</name>
    <name evidence="8" type="ORF">M0813_07977</name>
</gene>
<feature type="binding site" evidence="5">
    <location>
        <begin position="14"/>
        <end position="19"/>
    </location>
    <ligand>
        <name>GTP</name>
        <dbReference type="ChEBI" id="CHEBI:37565"/>
    </ligand>
</feature>
<dbReference type="GO" id="GO:0005737">
    <property type="term" value="C:cytoplasm"/>
    <property type="evidence" value="ECO:0007669"/>
    <property type="project" value="TreeGrafter"/>
</dbReference>
<dbReference type="GO" id="GO:0003924">
    <property type="term" value="F:GTPase activity"/>
    <property type="evidence" value="ECO:0007669"/>
    <property type="project" value="InterPro"/>
</dbReference>
<proteinExistence type="predicted"/>
<dbReference type="PANTHER" id="PTHR10218">
    <property type="entry name" value="GTP-BINDING PROTEIN ALPHA SUBUNIT"/>
    <property type="match status" value="1"/>
</dbReference>
<evidence type="ECO:0000256" key="6">
    <source>
        <dbReference type="PIRSR" id="PIRSR601019-2"/>
    </source>
</evidence>
<dbReference type="GO" id="GO:0001664">
    <property type="term" value="F:G protein-coupled receptor binding"/>
    <property type="evidence" value="ECO:0007669"/>
    <property type="project" value="TreeGrafter"/>
</dbReference>
<evidence type="ECO:0000313" key="7">
    <source>
        <dbReference type="EMBL" id="KAJ3423963.1"/>
    </source>
</evidence>
<dbReference type="FunFam" id="3.40.50.300:FF:000692">
    <property type="entry name" value="Guanine nucleotide-binding protein subunit alpha"/>
    <property type="match status" value="1"/>
</dbReference>
<dbReference type="EMBL" id="JANTQA010000075">
    <property type="protein sequence ID" value="KAJ3423963.1"/>
    <property type="molecule type" value="Genomic_DNA"/>
</dbReference>
<name>A0AAV7Y8Z8_9EUKA</name>
<dbReference type="GO" id="GO:0005525">
    <property type="term" value="F:GTP binding"/>
    <property type="evidence" value="ECO:0007669"/>
    <property type="project" value="UniProtKB-KW"/>
</dbReference>
<dbReference type="Gene3D" id="3.40.50.300">
    <property type="entry name" value="P-loop containing nucleotide triphosphate hydrolases"/>
    <property type="match status" value="1"/>
</dbReference>
<sequence length="325" mass="38596">MKNEIKMLLLGIGESGKSTFVKQMQILYKDGFGKQTKMLYRDAIRQNLRFYTQTLLEAVDSLELKLLKSNVYVAEEFNRLNAINTEGQILNKKLIKCIINLWADPSLKITYKRRFNFQIPDNANVYLDNIEDIAQPDYIPSEQDILGCRIPTTGINEIVFDVNNQTWRIVDVGGQRSERRKWIHQFDDVFLLIYVVAINEYNQYLYEDESTNRLQESLKVFNKISNNEYFRHTNCVVLFNKMDLFTEKILKFDLNVCFREYKHGLDIEKARLYIEKKFVKKAKNKNRRIFIHYSCAIYTENIEFVFNAVQRTVLENFLKETDVYI</sequence>
<evidence type="ECO:0000256" key="1">
    <source>
        <dbReference type="ARBA" id="ARBA00022723"/>
    </source>
</evidence>
<keyword evidence="6" id="KW-0460">Magnesium</keyword>
<dbReference type="GO" id="GO:0031683">
    <property type="term" value="F:G-protein beta/gamma-subunit complex binding"/>
    <property type="evidence" value="ECO:0007669"/>
    <property type="project" value="InterPro"/>
</dbReference>
<comment type="caution">
    <text evidence="7">The sequence shown here is derived from an EMBL/GenBank/DDBJ whole genome shotgun (WGS) entry which is preliminary data.</text>
</comment>
<dbReference type="InterPro" id="IPR027417">
    <property type="entry name" value="P-loop_NTPase"/>
</dbReference>
<dbReference type="EMBL" id="JAOAOG010000322">
    <property type="protein sequence ID" value="KAJ6229358.1"/>
    <property type="molecule type" value="Genomic_DNA"/>
</dbReference>
<keyword evidence="1 6" id="KW-0479">Metal-binding</keyword>
<keyword evidence="10" id="KW-1185">Reference proteome</keyword>
<feature type="binding site" evidence="6">
    <location>
        <position position="152"/>
    </location>
    <ligand>
        <name>Mg(2+)</name>
        <dbReference type="ChEBI" id="CHEBI:18420"/>
    </ligand>
</feature>
<dbReference type="GO" id="GO:0005834">
    <property type="term" value="C:heterotrimeric G-protein complex"/>
    <property type="evidence" value="ECO:0007669"/>
    <property type="project" value="TreeGrafter"/>
</dbReference>
<dbReference type="SUPFAM" id="SSF52540">
    <property type="entry name" value="P-loop containing nucleoside triphosphate hydrolases"/>
    <property type="match status" value="1"/>
</dbReference>
<organism evidence="7 9">
    <name type="scientific">Anaeramoeba flamelloides</name>
    <dbReference type="NCBI Taxonomy" id="1746091"/>
    <lineage>
        <taxon>Eukaryota</taxon>
        <taxon>Metamonada</taxon>
        <taxon>Anaeramoebidae</taxon>
        <taxon>Anaeramoeba</taxon>
    </lineage>
</organism>
<feature type="binding site" evidence="5">
    <location>
        <begin position="240"/>
        <end position="243"/>
    </location>
    <ligand>
        <name>GTP</name>
        <dbReference type="ChEBI" id="CHEBI:37565"/>
    </ligand>
</feature>
<dbReference type="GO" id="GO:0046872">
    <property type="term" value="F:metal ion binding"/>
    <property type="evidence" value="ECO:0007669"/>
    <property type="project" value="UniProtKB-KW"/>
</dbReference>
<dbReference type="AlphaFoldDB" id="A0AAV7Y8Z8"/>
<dbReference type="PANTHER" id="PTHR10218:SF302">
    <property type="entry name" value="GUANINE NUCLEOTIDE-BINDING PROTEIN ALPHA-5 SUBUNIT"/>
    <property type="match status" value="1"/>
</dbReference>
<evidence type="ECO:0000313" key="9">
    <source>
        <dbReference type="Proteomes" id="UP001146793"/>
    </source>
</evidence>
<feature type="binding site" evidence="5">
    <location>
        <begin position="146"/>
        <end position="152"/>
    </location>
    <ligand>
        <name>GTP</name>
        <dbReference type="ChEBI" id="CHEBI:37565"/>
    </ligand>
</feature>
<accession>A0AAV7Y8Z8</accession>
<dbReference type="SMART" id="SM00275">
    <property type="entry name" value="G_alpha"/>
    <property type="match status" value="1"/>
</dbReference>
<protein>
    <submittedName>
        <fullName evidence="7">Guanine nucleotide-binding protein g(O) subunit alpha</fullName>
    </submittedName>
</protein>
<feature type="binding site" evidence="5">
    <location>
        <position position="296"/>
    </location>
    <ligand>
        <name>GTP</name>
        <dbReference type="ChEBI" id="CHEBI:37565"/>
    </ligand>
</feature>
<reference evidence="8" key="1">
    <citation type="submission" date="2022-08" db="EMBL/GenBank/DDBJ databases">
        <title>Novel sulfate-reducing endosymbionts in the free-living metamonad Anaeramoeba.</title>
        <authorList>
            <person name="Jerlstrom-Hultqvist J."/>
            <person name="Cepicka I."/>
            <person name="Gallot-Lavallee L."/>
            <person name="Salas-Leiva D."/>
            <person name="Curtis B.A."/>
            <person name="Zahonova K."/>
            <person name="Pipaliya S."/>
            <person name="Dacks J."/>
            <person name="Roger A.J."/>
        </authorList>
    </citation>
    <scope>NUCLEOTIDE SEQUENCE</scope>
    <source>
        <strain evidence="8">Schooner1</strain>
    </source>
</reference>
<dbReference type="SUPFAM" id="SSF47895">
    <property type="entry name" value="Transducin (alpha subunit), insertion domain"/>
    <property type="match status" value="1"/>
</dbReference>
<dbReference type="Proteomes" id="UP001146793">
    <property type="component" value="Unassembled WGS sequence"/>
</dbReference>
<keyword evidence="2 5" id="KW-0547">Nucleotide-binding</keyword>
<evidence type="ECO:0000313" key="8">
    <source>
        <dbReference type="EMBL" id="KAJ6229358.1"/>
    </source>
</evidence>
<keyword evidence="4" id="KW-0807">Transducer</keyword>
<dbReference type="GO" id="GO:0007188">
    <property type="term" value="P:adenylate cyclase-modulating G protein-coupled receptor signaling pathway"/>
    <property type="evidence" value="ECO:0007669"/>
    <property type="project" value="TreeGrafter"/>
</dbReference>
<evidence type="ECO:0000256" key="2">
    <source>
        <dbReference type="ARBA" id="ARBA00022741"/>
    </source>
</evidence>
<dbReference type="InterPro" id="IPR001019">
    <property type="entry name" value="Gprotein_alpha_su"/>
</dbReference>
<keyword evidence="3 5" id="KW-0342">GTP-binding</keyword>
<dbReference type="InterPro" id="IPR011025">
    <property type="entry name" value="GproteinA_insert"/>
</dbReference>
<evidence type="ECO:0000256" key="4">
    <source>
        <dbReference type="ARBA" id="ARBA00023224"/>
    </source>
</evidence>
<evidence type="ECO:0000313" key="10">
    <source>
        <dbReference type="Proteomes" id="UP001150062"/>
    </source>
</evidence>
<dbReference type="Proteomes" id="UP001150062">
    <property type="component" value="Unassembled WGS sequence"/>
</dbReference>
<feature type="binding site" evidence="6">
    <location>
        <position position="18"/>
    </location>
    <ligand>
        <name>Mg(2+)</name>
        <dbReference type="ChEBI" id="CHEBI:18420"/>
    </ligand>
</feature>
<dbReference type="PROSITE" id="PS51882">
    <property type="entry name" value="G_ALPHA"/>
    <property type="match status" value="1"/>
</dbReference>
<reference evidence="7" key="2">
    <citation type="submission" date="2022-08" db="EMBL/GenBank/DDBJ databases">
        <title>Novel sulphate-reducing endosymbionts in the free-living metamonad Anaeramoeba.</title>
        <authorList>
            <person name="Jerlstrom-Hultqvist J."/>
            <person name="Cepicka I."/>
            <person name="Gallot-Lavallee L."/>
            <person name="Salas-Leiva D."/>
            <person name="Curtis B.A."/>
            <person name="Zahonova K."/>
            <person name="Pipaliya S."/>
            <person name="Dacks J."/>
            <person name="Roger A.J."/>
        </authorList>
    </citation>
    <scope>NUCLEOTIDE SEQUENCE</scope>
    <source>
        <strain evidence="7">Busselton2</strain>
    </source>
</reference>
<dbReference type="Pfam" id="PF00503">
    <property type="entry name" value="G-alpha"/>
    <property type="match status" value="1"/>
</dbReference>
<dbReference type="PRINTS" id="PR00318">
    <property type="entry name" value="GPROTEINA"/>
</dbReference>
<feature type="binding site" evidence="5">
    <location>
        <begin position="171"/>
        <end position="175"/>
    </location>
    <ligand>
        <name>GTP</name>
        <dbReference type="ChEBI" id="CHEBI:37565"/>
    </ligand>
</feature>
<evidence type="ECO:0000256" key="3">
    <source>
        <dbReference type="ARBA" id="ARBA00023134"/>
    </source>
</evidence>
<dbReference type="Gene3D" id="1.10.400.10">
    <property type="entry name" value="GI Alpha 1, domain 2-like"/>
    <property type="match status" value="1"/>
</dbReference>
<dbReference type="CDD" id="cd00066">
    <property type="entry name" value="G-alpha"/>
    <property type="match status" value="1"/>
</dbReference>